<evidence type="ECO:0000313" key="11">
    <source>
        <dbReference type="Proteomes" id="UP000015453"/>
    </source>
</evidence>
<feature type="transmembrane region" description="Helical" evidence="8">
    <location>
        <begin position="70"/>
        <end position="90"/>
    </location>
</feature>
<evidence type="ECO:0000256" key="4">
    <source>
        <dbReference type="ARBA" id="ARBA00022475"/>
    </source>
</evidence>
<reference evidence="10 11" key="1">
    <citation type="journal article" date="2013" name="BMC Genomics">
        <title>The miniature genome of a carnivorous plant Genlisea aurea contains a low number of genes and short non-coding sequences.</title>
        <authorList>
            <person name="Leushkin E.V."/>
            <person name="Sutormin R.A."/>
            <person name="Nabieva E.R."/>
            <person name="Penin A.A."/>
            <person name="Kondrashov A.S."/>
            <person name="Logacheva M.D."/>
        </authorList>
    </citation>
    <scope>NUCLEOTIDE SEQUENCE [LARGE SCALE GENOMIC DNA]</scope>
</reference>
<gene>
    <name evidence="10" type="ORF">M569_04316</name>
</gene>
<keyword evidence="6 8" id="KW-1133">Transmembrane helix</keyword>
<dbReference type="EMBL" id="AUSU01001674">
    <property type="protein sequence ID" value="EPS70445.1"/>
    <property type="molecule type" value="Genomic_DNA"/>
</dbReference>
<evidence type="ECO:0000256" key="1">
    <source>
        <dbReference type="ARBA" id="ARBA00004651"/>
    </source>
</evidence>
<evidence type="ECO:0000256" key="3">
    <source>
        <dbReference type="ARBA" id="ARBA00011489"/>
    </source>
</evidence>
<feature type="transmembrane region" description="Helical" evidence="8">
    <location>
        <begin position="206"/>
        <end position="225"/>
    </location>
</feature>
<accession>S8CUI0</accession>
<feature type="transmembrane region" description="Helical" evidence="8">
    <location>
        <begin position="97"/>
        <end position="121"/>
    </location>
</feature>
<feature type="transmembrane region" description="Helical" evidence="8">
    <location>
        <begin position="21"/>
        <end position="50"/>
    </location>
</feature>
<organism evidence="10 11">
    <name type="scientific">Genlisea aurea</name>
    <dbReference type="NCBI Taxonomy" id="192259"/>
    <lineage>
        <taxon>Eukaryota</taxon>
        <taxon>Viridiplantae</taxon>
        <taxon>Streptophyta</taxon>
        <taxon>Embryophyta</taxon>
        <taxon>Tracheophyta</taxon>
        <taxon>Spermatophyta</taxon>
        <taxon>Magnoliopsida</taxon>
        <taxon>eudicotyledons</taxon>
        <taxon>Gunneridae</taxon>
        <taxon>Pentapetalae</taxon>
        <taxon>asterids</taxon>
        <taxon>lamiids</taxon>
        <taxon>Lamiales</taxon>
        <taxon>Lentibulariaceae</taxon>
        <taxon>Genlisea</taxon>
    </lineage>
</organism>
<comment type="caution">
    <text evidence="10">The sequence shown here is derived from an EMBL/GenBank/DDBJ whole genome shotgun (WGS) entry which is preliminary data.</text>
</comment>
<comment type="subunit">
    <text evidence="3 8">Homodimer and heterodimers.</text>
</comment>
<keyword evidence="11" id="KW-1185">Reference proteome</keyword>
<dbReference type="NCBIfam" id="TIGR01569">
    <property type="entry name" value="A_tha_TIGR01569"/>
    <property type="match status" value="1"/>
</dbReference>
<name>S8CUI0_9LAMI</name>
<evidence type="ECO:0000256" key="8">
    <source>
        <dbReference type="RuleBase" id="RU361233"/>
    </source>
</evidence>
<feature type="domain" description="Casparian strip membrane protein" evidence="9">
    <location>
        <begin position="17"/>
        <end position="165"/>
    </location>
</feature>
<evidence type="ECO:0000256" key="7">
    <source>
        <dbReference type="ARBA" id="ARBA00023136"/>
    </source>
</evidence>
<feature type="transmembrane region" description="Helical" evidence="8">
    <location>
        <begin position="157"/>
        <end position="185"/>
    </location>
</feature>
<dbReference type="Proteomes" id="UP000015453">
    <property type="component" value="Unassembled WGS sequence"/>
</dbReference>
<comment type="similarity">
    <text evidence="2 8">Belongs to the Casparian strip membrane proteins (CASP) family.</text>
</comment>
<evidence type="ECO:0000259" key="9">
    <source>
        <dbReference type="Pfam" id="PF04535"/>
    </source>
</evidence>
<keyword evidence="7 8" id="KW-0472">Membrane</keyword>
<keyword evidence="4 8" id="KW-1003">Cell membrane</keyword>
<dbReference type="InterPro" id="IPR006459">
    <property type="entry name" value="CASP/CASPL"/>
</dbReference>
<evidence type="ECO:0000256" key="5">
    <source>
        <dbReference type="ARBA" id="ARBA00022692"/>
    </source>
</evidence>
<dbReference type="PANTHER" id="PTHR36488">
    <property type="entry name" value="CASP-LIKE PROTEIN 1U1"/>
    <property type="match status" value="1"/>
</dbReference>
<evidence type="ECO:0000256" key="6">
    <source>
        <dbReference type="ARBA" id="ARBA00022989"/>
    </source>
</evidence>
<dbReference type="InterPro" id="IPR006702">
    <property type="entry name" value="CASP_dom"/>
</dbReference>
<comment type="subcellular location">
    <subcellularLocation>
        <location evidence="1 8">Cell membrane</location>
        <topology evidence="1 8">Multi-pass membrane protein</topology>
    </subcellularLocation>
</comment>
<sequence length="237" mass="25892">MEEKSIQAKRTLKDPFVAVQIFLRISAIVVTAVATLFMITNGETIVVFGFKIDVKYSLNPTLKFYVYENMIASGLSFLTSILVVAIAMASSNPTGHYFVLFIHDLMMSVLLSSGVAATAAIGNMGNTGGRKTTAAAADPVALCRYTSKMCNRGEVSVVFSFAGMLIILTLIDSSISRLLLYFKILSLQVVEFRRRKAYRLNCRGKSMPLITLLCCTMSTLIIRLFSSMESSSVAASE</sequence>
<evidence type="ECO:0000313" key="10">
    <source>
        <dbReference type="EMBL" id="EPS70445.1"/>
    </source>
</evidence>
<dbReference type="PANTHER" id="PTHR36488:SF8">
    <property type="entry name" value="CASP-LIKE PROTEIN 1U1"/>
    <property type="match status" value="1"/>
</dbReference>
<dbReference type="InterPro" id="IPR044173">
    <property type="entry name" value="CASPL"/>
</dbReference>
<dbReference type="OrthoDB" id="1904499at2759"/>
<keyword evidence="5 8" id="KW-0812">Transmembrane</keyword>
<evidence type="ECO:0000256" key="2">
    <source>
        <dbReference type="ARBA" id="ARBA00007651"/>
    </source>
</evidence>
<protein>
    <recommendedName>
        <fullName evidence="8">CASP-like protein</fullName>
    </recommendedName>
</protein>
<dbReference type="AlphaFoldDB" id="S8CUI0"/>
<dbReference type="GO" id="GO:0005886">
    <property type="term" value="C:plasma membrane"/>
    <property type="evidence" value="ECO:0007669"/>
    <property type="project" value="UniProtKB-SubCell"/>
</dbReference>
<proteinExistence type="inferred from homology"/>
<comment type="caution">
    <text evidence="8">Lacks conserved residue(s) required for the propagation of feature annotation.</text>
</comment>
<dbReference type="Pfam" id="PF04535">
    <property type="entry name" value="CASP_dom"/>
    <property type="match status" value="1"/>
</dbReference>